<organism evidence="1 2">
    <name type="scientific">Fibrisoma montanum</name>
    <dbReference type="NCBI Taxonomy" id="2305895"/>
    <lineage>
        <taxon>Bacteria</taxon>
        <taxon>Pseudomonadati</taxon>
        <taxon>Bacteroidota</taxon>
        <taxon>Cytophagia</taxon>
        <taxon>Cytophagales</taxon>
        <taxon>Spirosomataceae</taxon>
        <taxon>Fibrisoma</taxon>
    </lineage>
</organism>
<evidence type="ECO:0000313" key="2">
    <source>
        <dbReference type="Proteomes" id="UP000283523"/>
    </source>
</evidence>
<gene>
    <name evidence="1" type="ORF">DYU11_09235</name>
</gene>
<protein>
    <submittedName>
        <fullName evidence="1">Uncharacterized protein</fullName>
    </submittedName>
</protein>
<accession>A0A418MF87</accession>
<name>A0A418MF87_9BACT</name>
<comment type="caution">
    <text evidence="1">The sequence shown here is derived from an EMBL/GenBank/DDBJ whole genome shotgun (WGS) entry which is preliminary data.</text>
</comment>
<proteinExistence type="predicted"/>
<dbReference type="RefSeq" id="WP_119667352.1">
    <property type="nucleotide sequence ID" value="NZ_QXED01000002.1"/>
</dbReference>
<reference evidence="1 2" key="1">
    <citation type="submission" date="2018-08" db="EMBL/GenBank/DDBJ databases">
        <title>Fibrisoma montanum sp. nov., isolated from Danxia mountain soil.</title>
        <authorList>
            <person name="Huang Y."/>
        </authorList>
    </citation>
    <scope>NUCLEOTIDE SEQUENCE [LARGE SCALE GENOMIC DNA]</scope>
    <source>
        <strain evidence="1 2">HYT19</strain>
    </source>
</reference>
<dbReference type="AlphaFoldDB" id="A0A418MF87"/>
<dbReference type="EMBL" id="QXED01000002">
    <property type="protein sequence ID" value="RIV25470.1"/>
    <property type="molecule type" value="Genomic_DNA"/>
</dbReference>
<evidence type="ECO:0000313" key="1">
    <source>
        <dbReference type="EMBL" id="RIV25470.1"/>
    </source>
</evidence>
<dbReference type="Proteomes" id="UP000283523">
    <property type="component" value="Unassembled WGS sequence"/>
</dbReference>
<sequence length="75" mass="8116">MNTPHHLIQLPKAADVVLIAGKAACIAFREALDAKLPVVVAEGNELVEVDPNGSRTVLKQLPSLRKPARRMLIIP</sequence>
<keyword evidence="2" id="KW-1185">Reference proteome</keyword>